<dbReference type="Proteomes" id="UP000008366">
    <property type="component" value="Unassembled WGS sequence"/>
</dbReference>
<evidence type="ECO:0000256" key="3">
    <source>
        <dbReference type="ARBA" id="ARBA00023027"/>
    </source>
</evidence>
<dbReference type="STRING" id="1184609.KILIM_018_00640"/>
<comment type="similarity">
    <text evidence="1 4">Belongs to the D-isomer specific 2-hydroxyacid dehydrogenase family.</text>
</comment>
<dbReference type="Pfam" id="PF00389">
    <property type="entry name" value="2-Hacid_dh"/>
    <property type="match status" value="1"/>
</dbReference>
<evidence type="ECO:0000256" key="1">
    <source>
        <dbReference type="ARBA" id="ARBA00005854"/>
    </source>
</evidence>
<sequence>MKVLLSGDGFVTVDVRARALARHLPEAETVSLANEWPLEPVGDVGGVREAQGDEERLIEALRGCDVCFTHTQPVTEKVLAASPDLTMVTVCRGGPVNADADAATEHGVLLTFTPGRNATATAEHSVAMIMAAVRQIPQRHAELVTGEWRGDYYLYDQVGPEIAGSTVGLVGYGAIGSRVAAIMMALGARVVVYDPYLSVDLPSGVERVEDLDALLAQSSIVTIHARETAENRGLIGARELALMPAGSILVNCARGGLLDYDALCDVLDSGHLFAAACDVLPFEPLPPDHRILRTPRLTVTPHLAGASRQAAELAADIGAADIAAFVRGERPRYVANPTVLG</sequence>
<comment type="caution">
    <text evidence="7">The sequence shown here is derived from an EMBL/GenBank/DDBJ whole genome shotgun (WGS) entry which is preliminary data.</text>
</comment>
<dbReference type="PANTHER" id="PTHR42789:SF1">
    <property type="entry name" value="D-ISOMER SPECIFIC 2-HYDROXYACID DEHYDROGENASE FAMILY PROTEIN (AFU_ORTHOLOGUE AFUA_6G10090)"/>
    <property type="match status" value="1"/>
</dbReference>
<keyword evidence="2 4" id="KW-0560">Oxidoreductase</keyword>
<protein>
    <submittedName>
        <fullName evidence="7">Putative 2-hydroxyacid dehydrogenase</fullName>
    </submittedName>
</protein>
<gene>
    <name evidence="7" type="ORF">KILIM_018_00640</name>
</gene>
<dbReference type="InterPro" id="IPR036291">
    <property type="entry name" value="NAD(P)-bd_dom_sf"/>
</dbReference>
<dbReference type="GO" id="GO:0051287">
    <property type="term" value="F:NAD binding"/>
    <property type="evidence" value="ECO:0007669"/>
    <property type="project" value="InterPro"/>
</dbReference>
<evidence type="ECO:0000259" key="6">
    <source>
        <dbReference type="Pfam" id="PF02826"/>
    </source>
</evidence>
<dbReference type="InterPro" id="IPR006139">
    <property type="entry name" value="D-isomer_2_OHA_DH_cat_dom"/>
</dbReference>
<dbReference type="InterPro" id="IPR006140">
    <property type="entry name" value="D-isomer_DH_NAD-bd"/>
</dbReference>
<dbReference type="eggNOG" id="COG0111">
    <property type="taxonomic scope" value="Bacteria"/>
</dbReference>
<dbReference type="AlphaFoldDB" id="K6WNF0"/>
<dbReference type="InterPro" id="IPR029753">
    <property type="entry name" value="D-isomer_DH_CS"/>
</dbReference>
<feature type="domain" description="D-isomer specific 2-hydroxyacid dehydrogenase catalytic" evidence="5">
    <location>
        <begin position="51"/>
        <end position="336"/>
    </location>
</feature>
<evidence type="ECO:0000256" key="2">
    <source>
        <dbReference type="ARBA" id="ARBA00023002"/>
    </source>
</evidence>
<evidence type="ECO:0000313" key="8">
    <source>
        <dbReference type="Proteomes" id="UP000008366"/>
    </source>
</evidence>
<dbReference type="InterPro" id="IPR050857">
    <property type="entry name" value="D-2-hydroxyacid_DH"/>
</dbReference>
<dbReference type="SUPFAM" id="SSF52283">
    <property type="entry name" value="Formate/glycerate dehydrogenase catalytic domain-like"/>
    <property type="match status" value="1"/>
</dbReference>
<evidence type="ECO:0000256" key="4">
    <source>
        <dbReference type="RuleBase" id="RU003719"/>
    </source>
</evidence>
<proteinExistence type="inferred from homology"/>
<name>K6WNF0_9MICO</name>
<dbReference type="PROSITE" id="PS00671">
    <property type="entry name" value="D_2_HYDROXYACID_DH_3"/>
    <property type="match status" value="1"/>
</dbReference>
<evidence type="ECO:0000259" key="5">
    <source>
        <dbReference type="Pfam" id="PF00389"/>
    </source>
</evidence>
<dbReference type="Gene3D" id="3.40.50.720">
    <property type="entry name" value="NAD(P)-binding Rossmann-like Domain"/>
    <property type="match status" value="2"/>
</dbReference>
<organism evidence="7 8">
    <name type="scientific">Kineosphaera limosa NBRC 100340</name>
    <dbReference type="NCBI Taxonomy" id="1184609"/>
    <lineage>
        <taxon>Bacteria</taxon>
        <taxon>Bacillati</taxon>
        <taxon>Actinomycetota</taxon>
        <taxon>Actinomycetes</taxon>
        <taxon>Micrococcales</taxon>
        <taxon>Dermatophilaceae</taxon>
        <taxon>Kineosphaera</taxon>
    </lineage>
</organism>
<dbReference type="PANTHER" id="PTHR42789">
    <property type="entry name" value="D-ISOMER SPECIFIC 2-HYDROXYACID DEHYDROGENASE FAMILY PROTEIN (AFU_ORTHOLOGUE AFUA_6G10090)"/>
    <property type="match status" value="1"/>
</dbReference>
<dbReference type="SUPFAM" id="SSF51735">
    <property type="entry name" value="NAD(P)-binding Rossmann-fold domains"/>
    <property type="match status" value="1"/>
</dbReference>
<keyword evidence="8" id="KW-1185">Reference proteome</keyword>
<dbReference type="CDD" id="cd12171">
    <property type="entry name" value="2-Hacid_dh_10"/>
    <property type="match status" value="1"/>
</dbReference>
<dbReference type="EMBL" id="BAHD01000018">
    <property type="protein sequence ID" value="GAB95316.1"/>
    <property type="molecule type" value="Genomic_DNA"/>
</dbReference>
<evidence type="ECO:0000313" key="7">
    <source>
        <dbReference type="EMBL" id="GAB95316.1"/>
    </source>
</evidence>
<feature type="domain" description="D-isomer specific 2-hydroxyacid dehydrogenase NAD-binding" evidence="6">
    <location>
        <begin position="126"/>
        <end position="304"/>
    </location>
</feature>
<accession>K6WNF0</accession>
<dbReference type="Pfam" id="PF02826">
    <property type="entry name" value="2-Hacid_dh_C"/>
    <property type="match status" value="1"/>
</dbReference>
<keyword evidence="3" id="KW-0520">NAD</keyword>
<dbReference type="GO" id="GO:0016616">
    <property type="term" value="F:oxidoreductase activity, acting on the CH-OH group of donors, NAD or NADP as acceptor"/>
    <property type="evidence" value="ECO:0007669"/>
    <property type="project" value="InterPro"/>
</dbReference>
<reference evidence="7 8" key="1">
    <citation type="submission" date="2012-08" db="EMBL/GenBank/DDBJ databases">
        <title>Whole genome shotgun sequence of Kineosphaera limosa NBRC 100340.</title>
        <authorList>
            <person name="Yoshida I."/>
            <person name="Isaki S."/>
            <person name="Hosoyama A."/>
            <person name="Tsuchikane K."/>
            <person name="Katsumata H."/>
            <person name="Ando Y."/>
            <person name="Ohji S."/>
            <person name="Hamada M."/>
            <person name="Tamura T."/>
            <person name="Yamazoe A."/>
            <person name="Yamazaki S."/>
            <person name="Fujita N."/>
        </authorList>
    </citation>
    <scope>NUCLEOTIDE SEQUENCE [LARGE SCALE GENOMIC DNA]</scope>
    <source>
        <strain evidence="7 8">NBRC 100340</strain>
    </source>
</reference>